<keyword evidence="3" id="KW-0862">Zinc</keyword>
<feature type="binding site" evidence="3">
    <location>
        <position position="194"/>
    </location>
    <ligand>
        <name>Zn(2+)</name>
        <dbReference type="ChEBI" id="CHEBI:29105"/>
        <label>1</label>
    </ligand>
</feature>
<feature type="domain" description="Peptidase M20 dimerisation" evidence="4">
    <location>
        <begin position="215"/>
        <end position="315"/>
    </location>
</feature>
<dbReference type="Gene3D" id="3.40.630.10">
    <property type="entry name" value="Zn peptidases"/>
    <property type="match status" value="1"/>
</dbReference>
<sequence length="420" mass="45360">MISKLNLSINNERLLNRLQELGRTGLDDDNKRTRLASSDTDKAGRDQLVTWMKEAGLEVEIDRIGNIFGIWCGTENRNEAPIMLGSHIDTVINAGMYDGCYGVLSGLEVINTLQETGLIPSRPIAVAAFTNEEGVRYQPDMMGSLVYAGGLSADEALAQVGTDGTILGEELERIGYAGTKEPGFLTPHAYIELHIEQGPILDKMGIPIGAVENLQGISWQRITIEGVANHAGTTPTDMRRDAGLAAARVITYLRNRANASNGQTVATVGTIEFKPNAVNVIPSLATFTVDLRDPNEQRLGEEEQALANYLKELAASEEVSITSEQLVRFQQVTFDESIVKLVEQAASGHGLQSKRMTSGAGHDAQMMARICPAAMIFVPSIAGISHNPKEYTKDTDLVAGTNVLLDVVSNLAVKEELING</sequence>
<dbReference type="Pfam" id="PF01546">
    <property type="entry name" value="Peptidase_M20"/>
    <property type="match status" value="1"/>
</dbReference>
<dbReference type="Proteomes" id="UP000677265">
    <property type="component" value="Unassembled WGS sequence"/>
</dbReference>
<dbReference type="RefSeq" id="WP_213141192.1">
    <property type="nucleotide sequence ID" value="NZ_JAGYPE020000014.1"/>
</dbReference>
<dbReference type="SUPFAM" id="SSF53187">
    <property type="entry name" value="Zn-dependent exopeptidases"/>
    <property type="match status" value="1"/>
</dbReference>
<dbReference type="InterPro" id="IPR011650">
    <property type="entry name" value="Peptidase_M20_dimer"/>
</dbReference>
<dbReference type="PIRSF" id="PIRSF001235">
    <property type="entry name" value="Amidase_carbamoylase"/>
    <property type="match status" value="1"/>
</dbReference>
<evidence type="ECO:0000256" key="2">
    <source>
        <dbReference type="ARBA" id="ARBA00022801"/>
    </source>
</evidence>
<protein>
    <submittedName>
        <fullName evidence="5">Zn-dependent hydrolase</fullName>
    </submittedName>
</protein>
<dbReference type="AlphaFoldDB" id="A0A942SW87"/>
<evidence type="ECO:0000256" key="1">
    <source>
        <dbReference type="ARBA" id="ARBA00006153"/>
    </source>
</evidence>
<dbReference type="PANTHER" id="PTHR32494:SF5">
    <property type="entry name" value="ALLANTOATE AMIDOHYDROLASE"/>
    <property type="match status" value="1"/>
</dbReference>
<feature type="binding site" evidence="3">
    <location>
        <position position="133"/>
    </location>
    <ligand>
        <name>Zn(2+)</name>
        <dbReference type="ChEBI" id="CHEBI:29105"/>
        <label>2</label>
    </ligand>
</feature>
<keyword evidence="7" id="KW-1185">Reference proteome</keyword>
<dbReference type="InterPro" id="IPR002933">
    <property type="entry name" value="Peptidase_M20"/>
</dbReference>
<reference evidence="5" key="1">
    <citation type="submission" date="2021-05" db="EMBL/GenBank/DDBJ databases">
        <title>Novel Bacillus species.</title>
        <authorList>
            <person name="Liu G."/>
        </authorList>
    </citation>
    <scope>NUCLEOTIDE SEQUENCE</scope>
    <source>
        <strain evidence="5 7">FJAT-50051</strain>
    </source>
</reference>
<comment type="caution">
    <text evidence="5">The sequence shown here is derived from an EMBL/GenBank/DDBJ whole genome shotgun (WGS) entry which is preliminary data.</text>
</comment>
<dbReference type="EMBL" id="JAGYPE020000014">
    <property type="protein sequence ID" value="MCH6265897.1"/>
    <property type="molecule type" value="Genomic_DNA"/>
</dbReference>
<evidence type="ECO:0000313" key="5">
    <source>
        <dbReference type="EMBL" id="MBS4181339.1"/>
    </source>
</evidence>
<evidence type="ECO:0000313" key="6">
    <source>
        <dbReference type="EMBL" id="MCH6265897.1"/>
    </source>
</evidence>
<keyword evidence="3" id="KW-0479">Metal-binding</keyword>
<keyword evidence="2 5" id="KW-0378">Hydrolase</keyword>
<dbReference type="GO" id="GO:0046872">
    <property type="term" value="F:metal ion binding"/>
    <property type="evidence" value="ECO:0007669"/>
    <property type="project" value="UniProtKB-KW"/>
</dbReference>
<comment type="cofactor">
    <cofactor evidence="3">
        <name>Zn(2+)</name>
        <dbReference type="ChEBI" id="CHEBI:29105"/>
    </cofactor>
    <text evidence="3">Binds 2 Zn(2+) ions per subunit.</text>
</comment>
<name>A0A942SW87_9BACI</name>
<accession>A0A942SW87</accession>
<dbReference type="SUPFAM" id="SSF55031">
    <property type="entry name" value="Bacterial exopeptidase dimerisation domain"/>
    <property type="match status" value="1"/>
</dbReference>
<gene>
    <name evidence="6" type="ORF">KHB02_010200</name>
    <name evidence="5" type="ORF">KHB02_07990</name>
</gene>
<proteinExistence type="inferred from homology"/>
<feature type="binding site" evidence="3">
    <location>
        <position position="87"/>
    </location>
    <ligand>
        <name>Zn(2+)</name>
        <dbReference type="ChEBI" id="CHEBI:29105"/>
        <label>1</label>
    </ligand>
</feature>
<dbReference type="InterPro" id="IPR010158">
    <property type="entry name" value="Amidase_Cbmase"/>
</dbReference>
<dbReference type="Pfam" id="PF07687">
    <property type="entry name" value="M20_dimer"/>
    <property type="match status" value="1"/>
</dbReference>
<feature type="binding site" evidence="3">
    <location>
        <position position="98"/>
    </location>
    <ligand>
        <name>Zn(2+)</name>
        <dbReference type="ChEBI" id="CHEBI:29105"/>
        <label>2</label>
    </ligand>
</feature>
<organism evidence="5">
    <name type="scientific">Neobacillus citreus</name>
    <dbReference type="NCBI Taxonomy" id="2833578"/>
    <lineage>
        <taxon>Bacteria</taxon>
        <taxon>Bacillati</taxon>
        <taxon>Bacillota</taxon>
        <taxon>Bacilli</taxon>
        <taxon>Bacillales</taxon>
        <taxon>Bacillaceae</taxon>
        <taxon>Neobacillus</taxon>
    </lineage>
</organism>
<evidence type="ECO:0000256" key="3">
    <source>
        <dbReference type="PIRSR" id="PIRSR001235-1"/>
    </source>
</evidence>
<feature type="binding site" evidence="3">
    <location>
        <position position="98"/>
    </location>
    <ligand>
        <name>Zn(2+)</name>
        <dbReference type="ChEBI" id="CHEBI:29105"/>
        <label>1</label>
    </ligand>
</feature>
<dbReference type="NCBIfam" id="TIGR01879">
    <property type="entry name" value="hydantase"/>
    <property type="match status" value="1"/>
</dbReference>
<evidence type="ECO:0000313" key="7">
    <source>
        <dbReference type="Proteomes" id="UP000677265"/>
    </source>
</evidence>
<dbReference type="GO" id="GO:0016813">
    <property type="term" value="F:hydrolase activity, acting on carbon-nitrogen (but not peptide) bonds, in linear amidines"/>
    <property type="evidence" value="ECO:0007669"/>
    <property type="project" value="InterPro"/>
</dbReference>
<dbReference type="CDD" id="cd03884">
    <property type="entry name" value="M20_bAS"/>
    <property type="match status" value="1"/>
</dbReference>
<feature type="binding site" evidence="3">
    <location>
        <position position="386"/>
    </location>
    <ligand>
        <name>Zn(2+)</name>
        <dbReference type="ChEBI" id="CHEBI:29105"/>
        <label>2</label>
    </ligand>
</feature>
<evidence type="ECO:0000259" key="4">
    <source>
        <dbReference type="Pfam" id="PF07687"/>
    </source>
</evidence>
<dbReference type="NCBIfam" id="NF006771">
    <property type="entry name" value="PRK09290.1-5"/>
    <property type="match status" value="1"/>
</dbReference>
<dbReference type="EMBL" id="JAGYPE010000001">
    <property type="protein sequence ID" value="MBS4181339.1"/>
    <property type="molecule type" value="Genomic_DNA"/>
</dbReference>
<dbReference type="PANTHER" id="PTHR32494">
    <property type="entry name" value="ALLANTOATE DEIMINASE-RELATED"/>
    <property type="match status" value="1"/>
</dbReference>
<comment type="similarity">
    <text evidence="1">Belongs to the peptidase M20 family.</text>
</comment>
<dbReference type="InterPro" id="IPR036264">
    <property type="entry name" value="Bact_exopeptidase_dim_dom"/>
</dbReference>
<dbReference type="Gene3D" id="3.30.70.360">
    <property type="match status" value="1"/>
</dbReference>